<reference evidence="1" key="1">
    <citation type="journal article" date="2021" name="Nat. Commun.">
        <title>Genetic determinants of endophytism in the Arabidopsis root mycobiome.</title>
        <authorList>
            <person name="Mesny F."/>
            <person name="Miyauchi S."/>
            <person name="Thiergart T."/>
            <person name="Pickel B."/>
            <person name="Atanasova L."/>
            <person name="Karlsson M."/>
            <person name="Huettel B."/>
            <person name="Barry K.W."/>
            <person name="Haridas S."/>
            <person name="Chen C."/>
            <person name="Bauer D."/>
            <person name="Andreopoulos W."/>
            <person name="Pangilinan J."/>
            <person name="LaButti K."/>
            <person name="Riley R."/>
            <person name="Lipzen A."/>
            <person name="Clum A."/>
            <person name="Drula E."/>
            <person name="Henrissat B."/>
            <person name="Kohler A."/>
            <person name="Grigoriev I.V."/>
            <person name="Martin F.M."/>
            <person name="Hacquard S."/>
        </authorList>
    </citation>
    <scope>NUCLEOTIDE SEQUENCE</scope>
    <source>
        <strain evidence="1">MPI-CAGE-AT-0021</strain>
    </source>
</reference>
<comment type="caution">
    <text evidence="1">The sequence shown here is derived from an EMBL/GenBank/DDBJ whole genome shotgun (WGS) entry which is preliminary data.</text>
</comment>
<sequence length="83" mass="8738">MDPTVLLIHVPAFVMSWTSAAGKITRTAHTVGEGGGMPALSDLGRDDASRDVGHLLSFCPFSLLFKLCVVPACPSQASIKSRP</sequence>
<accession>A0A9P9FJ77</accession>
<proteinExistence type="predicted"/>
<name>A0A9P9FJ77_9HYPO</name>
<gene>
    <name evidence="1" type="ORF">B0J13DRAFT_32978</name>
</gene>
<protein>
    <submittedName>
        <fullName evidence="1">Uncharacterized protein</fullName>
    </submittedName>
</protein>
<dbReference type="AlphaFoldDB" id="A0A9P9FJ77"/>
<dbReference type="Proteomes" id="UP000717696">
    <property type="component" value="Unassembled WGS sequence"/>
</dbReference>
<keyword evidence="2" id="KW-1185">Reference proteome</keyword>
<dbReference type="EMBL" id="JAGMUU010000001">
    <property type="protein sequence ID" value="KAH7163251.1"/>
    <property type="molecule type" value="Genomic_DNA"/>
</dbReference>
<evidence type="ECO:0000313" key="1">
    <source>
        <dbReference type="EMBL" id="KAH7163251.1"/>
    </source>
</evidence>
<evidence type="ECO:0000313" key="2">
    <source>
        <dbReference type="Proteomes" id="UP000717696"/>
    </source>
</evidence>
<organism evidence="1 2">
    <name type="scientific">Dactylonectria estremocensis</name>
    <dbReference type="NCBI Taxonomy" id="1079267"/>
    <lineage>
        <taxon>Eukaryota</taxon>
        <taxon>Fungi</taxon>
        <taxon>Dikarya</taxon>
        <taxon>Ascomycota</taxon>
        <taxon>Pezizomycotina</taxon>
        <taxon>Sordariomycetes</taxon>
        <taxon>Hypocreomycetidae</taxon>
        <taxon>Hypocreales</taxon>
        <taxon>Nectriaceae</taxon>
        <taxon>Dactylonectria</taxon>
    </lineage>
</organism>